<dbReference type="Gene3D" id="1.10.10.160">
    <property type="match status" value="1"/>
</dbReference>
<keyword evidence="1" id="KW-0547">Nucleotide-binding</keyword>
<keyword evidence="2 6" id="KW-0378">Hydrolase</keyword>
<evidence type="ECO:0000256" key="4">
    <source>
        <dbReference type="ARBA" id="ARBA00022840"/>
    </source>
</evidence>
<evidence type="ECO:0000313" key="6">
    <source>
        <dbReference type="EMBL" id="SUP58946.1"/>
    </source>
</evidence>
<dbReference type="InterPro" id="IPR014016">
    <property type="entry name" value="UvrD-like_ATP-bd"/>
</dbReference>
<dbReference type="EMBL" id="UHIV01000004">
    <property type="protein sequence ID" value="SUP58946.1"/>
    <property type="molecule type" value="Genomic_DNA"/>
</dbReference>
<dbReference type="InterPro" id="IPR027417">
    <property type="entry name" value="P-loop_NTPase"/>
</dbReference>
<organism evidence="6 7">
    <name type="scientific">Weissella viridescens</name>
    <name type="common">Lactobacillus viridescens</name>
    <dbReference type="NCBI Taxonomy" id="1629"/>
    <lineage>
        <taxon>Bacteria</taxon>
        <taxon>Bacillati</taxon>
        <taxon>Bacillota</taxon>
        <taxon>Bacilli</taxon>
        <taxon>Lactobacillales</taxon>
        <taxon>Lactobacillaceae</taxon>
        <taxon>Weissella</taxon>
    </lineage>
</organism>
<dbReference type="GO" id="GO:0016787">
    <property type="term" value="F:hydrolase activity"/>
    <property type="evidence" value="ECO:0007669"/>
    <property type="project" value="UniProtKB-KW"/>
</dbReference>
<sequence length="80" mass="9064">METPSDYAEQANGPFEEIVAKAYKAYQHQLALAQSVDFDDLIMLTIELLEKEPEVLNFIKISFNTCTSTSTRTLMMRNTG</sequence>
<evidence type="ECO:0000256" key="3">
    <source>
        <dbReference type="ARBA" id="ARBA00022806"/>
    </source>
</evidence>
<dbReference type="EC" id="3.6.4.12" evidence="6"/>
<dbReference type="GO" id="GO:0003678">
    <property type="term" value="F:DNA helicase activity"/>
    <property type="evidence" value="ECO:0007669"/>
    <property type="project" value="UniProtKB-EC"/>
</dbReference>
<evidence type="ECO:0000256" key="1">
    <source>
        <dbReference type="ARBA" id="ARBA00022741"/>
    </source>
</evidence>
<gene>
    <name evidence="6" type="primary">pcrA_3</name>
    <name evidence="6" type="ORF">NCTC13645_01197</name>
</gene>
<reference evidence="6 7" key="1">
    <citation type="submission" date="2018-06" db="EMBL/GenBank/DDBJ databases">
        <authorList>
            <consortium name="Pathogen Informatics"/>
            <person name="Doyle S."/>
        </authorList>
    </citation>
    <scope>NUCLEOTIDE SEQUENCE [LARGE SCALE GENOMIC DNA]</scope>
    <source>
        <strain evidence="6 7">NCTC13645</strain>
    </source>
</reference>
<dbReference type="InterPro" id="IPR013986">
    <property type="entry name" value="DExx_box_DNA_helicase_dom_sf"/>
</dbReference>
<protein>
    <submittedName>
        <fullName evidence="6">ATP-dependent DNA helicase pcrA</fullName>
        <ecNumber evidence="6">3.6.4.12</ecNumber>
    </submittedName>
</protein>
<dbReference type="Pfam" id="PF00580">
    <property type="entry name" value="UvrD-helicase"/>
    <property type="match status" value="1"/>
</dbReference>
<dbReference type="GO" id="GO:0005524">
    <property type="term" value="F:ATP binding"/>
    <property type="evidence" value="ECO:0007669"/>
    <property type="project" value="UniProtKB-KW"/>
</dbReference>
<dbReference type="Gene3D" id="3.40.50.300">
    <property type="entry name" value="P-loop containing nucleotide triphosphate hydrolases"/>
    <property type="match status" value="1"/>
</dbReference>
<keyword evidence="4" id="KW-0067">ATP-binding</keyword>
<evidence type="ECO:0000313" key="7">
    <source>
        <dbReference type="Proteomes" id="UP000254621"/>
    </source>
</evidence>
<proteinExistence type="predicted"/>
<name>A0A380P137_WEIVI</name>
<dbReference type="Proteomes" id="UP000254621">
    <property type="component" value="Unassembled WGS sequence"/>
</dbReference>
<keyword evidence="3 6" id="KW-0347">Helicase</keyword>
<evidence type="ECO:0000259" key="5">
    <source>
        <dbReference type="Pfam" id="PF00580"/>
    </source>
</evidence>
<evidence type="ECO:0000256" key="2">
    <source>
        <dbReference type="ARBA" id="ARBA00022801"/>
    </source>
</evidence>
<dbReference type="AlphaFoldDB" id="A0A380P137"/>
<accession>A0A380P137</accession>
<feature type="domain" description="UvrD-like helicase ATP-binding" evidence="5">
    <location>
        <begin position="8"/>
        <end position="64"/>
    </location>
</feature>